<keyword evidence="10" id="KW-1185">Reference proteome</keyword>
<keyword evidence="5 7" id="KW-0472">Membrane</keyword>
<dbReference type="EMBL" id="JAFBCF010000001">
    <property type="protein sequence ID" value="MBM7800094.1"/>
    <property type="molecule type" value="Genomic_DNA"/>
</dbReference>
<keyword evidence="2" id="KW-1003">Cell membrane</keyword>
<evidence type="ECO:0000256" key="1">
    <source>
        <dbReference type="ARBA" id="ARBA00004651"/>
    </source>
</evidence>
<keyword evidence="4 7" id="KW-1133">Transmembrane helix</keyword>
<dbReference type="Pfam" id="PF06271">
    <property type="entry name" value="RDD"/>
    <property type="match status" value="1"/>
</dbReference>
<dbReference type="PANTHER" id="PTHR36115">
    <property type="entry name" value="PROLINE-RICH ANTIGEN HOMOLOG-RELATED"/>
    <property type="match status" value="1"/>
</dbReference>
<organism evidence="9 10">
    <name type="scientific">Microlunatus panaciterrae</name>
    <dbReference type="NCBI Taxonomy" id="400768"/>
    <lineage>
        <taxon>Bacteria</taxon>
        <taxon>Bacillati</taxon>
        <taxon>Actinomycetota</taxon>
        <taxon>Actinomycetes</taxon>
        <taxon>Propionibacteriales</taxon>
        <taxon>Propionibacteriaceae</taxon>
        <taxon>Microlunatus</taxon>
    </lineage>
</organism>
<dbReference type="InterPro" id="IPR051791">
    <property type="entry name" value="Pra-immunoreactive"/>
</dbReference>
<evidence type="ECO:0000256" key="2">
    <source>
        <dbReference type="ARBA" id="ARBA00022475"/>
    </source>
</evidence>
<dbReference type="InterPro" id="IPR010432">
    <property type="entry name" value="RDD"/>
</dbReference>
<proteinExistence type="predicted"/>
<dbReference type="Proteomes" id="UP000704762">
    <property type="component" value="Unassembled WGS sequence"/>
</dbReference>
<evidence type="ECO:0000256" key="7">
    <source>
        <dbReference type="SAM" id="Phobius"/>
    </source>
</evidence>
<evidence type="ECO:0000313" key="10">
    <source>
        <dbReference type="Proteomes" id="UP000704762"/>
    </source>
</evidence>
<dbReference type="InterPro" id="IPR016795">
    <property type="entry name" value="UCP021697"/>
</dbReference>
<evidence type="ECO:0000259" key="8">
    <source>
        <dbReference type="Pfam" id="PF06271"/>
    </source>
</evidence>
<feature type="domain" description="RDD" evidence="8">
    <location>
        <begin position="36"/>
        <end position="144"/>
    </location>
</feature>
<evidence type="ECO:0000256" key="5">
    <source>
        <dbReference type="ARBA" id="ARBA00023136"/>
    </source>
</evidence>
<dbReference type="PIRSF" id="PIRSF021697">
    <property type="entry name" value="UCP021697"/>
    <property type="match status" value="1"/>
</dbReference>
<sequence length="152" mass="16120">MANDERTSGERTSTPADKQYPGEMLGLPSTGRGSLASWKARVTALLLDWALSMAAAVGLFGTAVLTGSGWRSWMILTVFFVESAVLSVLTGGSIGQTLTRIGVYRMDGRPLGFLRGIARAALVCLALPAMVVDGNRRGLHDLAVGTVVINRR</sequence>
<feature type="region of interest" description="Disordered" evidence="6">
    <location>
        <begin position="1"/>
        <end position="24"/>
    </location>
</feature>
<name>A0ABS2RM68_9ACTN</name>
<reference evidence="9 10" key="1">
    <citation type="submission" date="2021-01" db="EMBL/GenBank/DDBJ databases">
        <title>Sequencing the genomes of 1000 actinobacteria strains.</title>
        <authorList>
            <person name="Klenk H.-P."/>
        </authorList>
    </citation>
    <scope>NUCLEOTIDE SEQUENCE [LARGE SCALE GENOMIC DNA]</scope>
    <source>
        <strain evidence="9 10">DSM 18662</strain>
    </source>
</reference>
<evidence type="ECO:0000256" key="6">
    <source>
        <dbReference type="SAM" id="MobiDB-lite"/>
    </source>
</evidence>
<feature type="transmembrane region" description="Helical" evidence="7">
    <location>
        <begin position="70"/>
        <end position="91"/>
    </location>
</feature>
<dbReference type="RefSeq" id="WP_420827682.1">
    <property type="nucleotide sequence ID" value="NZ_BAAAQP010000003.1"/>
</dbReference>
<protein>
    <submittedName>
        <fullName evidence="9">RDD family membrane protein YckC</fullName>
    </submittedName>
</protein>
<evidence type="ECO:0000313" key="9">
    <source>
        <dbReference type="EMBL" id="MBM7800094.1"/>
    </source>
</evidence>
<dbReference type="PANTHER" id="PTHR36115:SF6">
    <property type="entry name" value="PROLINE-RICH ANTIGEN HOMOLOG"/>
    <property type="match status" value="1"/>
</dbReference>
<keyword evidence="3 7" id="KW-0812">Transmembrane</keyword>
<gene>
    <name evidence="9" type="ORF">JOE57_003015</name>
</gene>
<evidence type="ECO:0000256" key="4">
    <source>
        <dbReference type="ARBA" id="ARBA00022989"/>
    </source>
</evidence>
<evidence type="ECO:0000256" key="3">
    <source>
        <dbReference type="ARBA" id="ARBA00022692"/>
    </source>
</evidence>
<comment type="caution">
    <text evidence="9">The sequence shown here is derived from an EMBL/GenBank/DDBJ whole genome shotgun (WGS) entry which is preliminary data.</text>
</comment>
<comment type="subcellular location">
    <subcellularLocation>
        <location evidence="1">Cell membrane</location>
        <topology evidence="1">Multi-pass membrane protein</topology>
    </subcellularLocation>
</comment>
<accession>A0ABS2RM68</accession>
<feature type="transmembrane region" description="Helical" evidence="7">
    <location>
        <begin position="42"/>
        <end position="64"/>
    </location>
</feature>